<name>B6AR47_9BACT</name>
<proteinExistence type="predicted"/>
<evidence type="ECO:0000313" key="1">
    <source>
        <dbReference type="EMBL" id="EDZ38718.1"/>
    </source>
</evidence>
<sequence length="245" mass="28183">MLTVSRQQPSDQPGRWIMIRVKGQDAVNEAFWYLGESPNLPKAAFFRLTPEGDKRKISPEEIQKLVASNRARPQEFVCEVPCVWDLIQECERDRVSFPLPDLSIYPGTKVVIVQNRFFGAEICPGSRWFSISRPIYDSAVRWAKGTPVIEPEYSQDEFMNRLFPRTFLKPGVWRGDCHSLKECRQTGEHLLHIFSLPHAQYSGWEDRQKAAGREISEEYGDGLFYDQVLEDVRSACPKDSVAPFP</sequence>
<dbReference type="AlphaFoldDB" id="B6AR47"/>
<gene>
    <name evidence="1" type="ORF">CGL2_11238066</name>
</gene>
<reference evidence="1" key="2">
    <citation type="journal article" date="2008" name="PLoS Biol.">
        <title>Population genomic analysis of strain variation in Leptospirillum group II bacteria involved in acid mine drainage formation.</title>
        <authorList>
            <person name="Simmons S.L."/>
            <person name="Dibartolo G."/>
            <person name="Denef V.J."/>
            <person name="Goltsman D.S."/>
            <person name="Thelen M.P."/>
            <person name="Banfield J.F."/>
        </authorList>
    </citation>
    <scope>NUCLEOTIDE SEQUENCE [LARGE SCALE GENOMIC DNA]</scope>
</reference>
<dbReference type="EMBL" id="DS995261">
    <property type="protein sequence ID" value="EDZ38718.1"/>
    <property type="molecule type" value="Genomic_DNA"/>
</dbReference>
<accession>B6AR47</accession>
<reference evidence="1" key="1">
    <citation type="journal article" date="2004" name="Nature">
        <title>Community structure and metabolism through reconstruction of microbial genomes from the environment.</title>
        <authorList>
            <person name="Tyson G.W."/>
            <person name="Chapman J."/>
            <person name="Hugenholtz P."/>
            <person name="Allen E.E."/>
            <person name="Ram R.J."/>
            <person name="Richardson P.M."/>
            <person name="Solovyev V.V."/>
            <person name="Rubin E.M."/>
            <person name="Rokhsar D.S."/>
            <person name="Banfield J.F."/>
        </authorList>
    </citation>
    <scope>NUCLEOTIDE SEQUENCE [LARGE SCALE GENOMIC DNA]</scope>
</reference>
<organism evidence="1">
    <name type="scientific">Leptospirillum sp. Group II '5-way CG'</name>
    <dbReference type="NCBI Taxonomy" id="419541"/>
    <lineage>
        <taxon>Bacteria</taxon>
        <taxon>Pseudomonadati</taxon>
        <taxon>Nitrospirota</taxon>
        <taxon>Nitrospiria</taxon>
        <taxon>Nitrospirales</taxon>
        <taxon>Nitrospiraceae</taxon>
        <taxon>Leptospirillum</taxon>
    </lineage>
</organism>
<protein>
    <submittedName>
        <fullName evidence="1">Uncharacterized protein</fullName>
    </submittedName>
</protein>